<protein>
    <submittedName>
        <fullName evidence="4">DH domain-containing protein</fullName>
    </submittedName>
</protein>
<dbReference type="GO" id="GO:0005829">
    <property type="term" value="C:cytosol"/>
    <property type="evidence" value="ECO:0007669"/>
    <property type="project" value="TreeGrafter"/>
</dbReference>
<dbReference type="GO" id="GO:0005085">
    <property type="term" value="F:guanyl-nucleotide exchange factor activity"/>
    <property type="evidence" value="ECO:0007669"/>
    <property type="project" value="InterPro"/>
</dbReference>
<reference evidence="2 3" key="2">
    <citation type="submission" date="2018-11" db="EMBL/GenBank/DDBJ databases">
        <authorList>
            <consortium name="Pathogen Informatics"/>
        </authorList>
    </citation>
    <scope>NUCLEOTIDE SEQUENCE [LARGE SCALE GENOMIC DNA]</scope>
</reference>
<evidence type="ECO:0000313" key="2">
    <source>
        <dbReference type="EMBL" id="VDN23410.1"/>
    </source>
</evidence>
<name>A0A183DZ75_9BILA</name>
<proteinExistence type="predicted"/>
<dbReference type="InterPro" id="IPR035899">
    <property type="entry name" value="DBL_dom_sf"/>
</dbReference>
<dbReference type="Pfam" id="PF00621">
    <property type="entry name" value="RhoGEF"/>
    <property type="match status" value="1"/>
</dbReference>
<dbReference type="PROSITE" id="PS50010">
    <property type="entry name" value="DH_2"/>
    <property type="match status" value="1"/>
</dbReference>
<dbReference type="OrthoDB" id="660555at2759"/>
<dbReference type="Gene3D" id="2.30.29.30">
    <property type="entry name" value="Pleckstrin-homology domain (PH domain)/Phosphotyrosine-binding domain (PTB)"/>
    <property type="match status" value="1"/>
</dbReference>
<feature type="domain" description="DH" evidence="1">
    <location>
        <begin position="1"/>
        <end position="58"/>
    </location>
</feature>
<dbReference type="PROSITE" id="PS00741">
    <property type="entry name" value="DH_1"/>
    <property type="match status" value="1"/>
</dbReference>
<dbReference type="Proteomes" id="UP000271098">
    <property type="component" value="Unassembled WGS sequence"/>
</dbReference>
<gene>
    <name evidence="2" type="ORF">GPUH_LOCUS14016</name>
</gene>
<dbReference type="InterPro" id="IPR000219">
    <property type="entry name" value="DH_dom"/>
</dbReference>
<dbReference type="AlphaFoldDB" id="A0A183DZ75"/>
<dbReference type="GO" id="GO:0035556">
    <property type="term" value="P:intracellular signal transduction"/>
    <property type="evidence" value="ECO:0007669"/>
    <property type="project" value="InterPro"/>
</dbReference>
<dbReference type="Gene3D" id="1.20.900.10">
    <property type="entry name" value="Dbl homology (DH) domain"/>
    <property type="match status" value="1"/>
</dbReference>
<dbReference type="SUPFAM" id="SSF48065">
    <property type="entry name" value="DBL homology domain (DH-domain)"/>
    <property type="match status" value="1"/>
</dbReference>
<dbReference type="WBParaSite" id="GPUH_0001403101-mRNA-1">
    <property type="protein sequence ID" value="GPUH_0001403101-mRNA-1"/>
    <property type="gene ID" value="GPUH_0001403101"/>
</dbReference>
<keyword evidence="3" id="KW-1185">Reference proteome</keyword>
<dbReference type="PANTHER" id="PTHR45834:SF3">
    <property type="entry name" value="RHO GUANINE NUCLEOTIDE EXCHANGE FACTOR 3, ISOFORM L"/>
    <property type="match status" value="1"/>
</dbReference>
<reference evidence="4" key="1">
    <citation type="submission" date="2016-06" db="UniProtKB">
        <authorList>
            <consortium name="WormBaseParasite"/>
        </authorList>
    </citation>
    <scope>IDENTIFICATION</scope>
</reference>
<dbReference type="InterPro" id="IPR011993">
    <property type="entry name" value="PH-like_dom_sf"/>
</dbReference>
<dbReference type="PANTHER" id="PTHR45834">
    <property type="entry name" value="RHO GUANINE NUCLEOTIDE EXCHANGE FACTOR 9-RELATED"/>
    <property type="match status" value="1"/>
</dbReference>
<accession>A0A183DZ75</accession>
<organism evidence="4">
    <name type="scientific">Gongylonema pulchrum</name>
    <dbReference type="NCBI Taxonomy" id="637853"/>
    <lineage>
        <taxon>Eukaryota</taxon>
        <taxon>Metazoa</taxon>
        <taxon>Ecdysozoa</taxon>
        <taxon>Nematoda</taxon>
        <taxon>Chromadorea</taxon>
        <taxon>Rhabditida</taxon>
        <taxon>Spirurina</taxon>
        <taxon>Spiruromorpha</taxon>
        <taxon>Spiruroidea</taxon>
        <taxon>Gongylonematidae</taxon>
        <taxon>Gongylonema</taxon>
    </lineage>
</organism>
<dbReference type="EMBL" id="UYRT01080796">
    <property type="protein sequence ID" value="VDN23410.1"/>
    <property type="molecule type" value="Genomic_DNA"/>
</dbReference>
<dbReference type="SUPFAM" id="SSF50729">
    <property type="entry name" value="PH domain-like"/>
    <property type="match status" value="1"/>
</dbReference>
<evidence type="ECO:0000313" key="4">
    <source>
        <dbReference type="WBParaSite" id="GPUH_0001403101-mRNA-1"/>
    </source>
</evidence>
<sequence length="185" mass="21362">MPKLPLEGFLLTPVQRICRYPLQLSELLKATPQTHCDREPVQAAASAMKSVAAQINEKKRRLEGLQKIALWQMNVEGWRSLVLCKKDLIKRNFYLFRDQISLNLATFLDCDDGKDSSTGLNLKNSWKLLMIGKEMIFTCKDRVAKQSWVEHLRRPFNYSPATPEERRLVRETVCRTSKVAMPVNL</sequence>
<dbReference type="InterPro" id="IPR053086">
    <property type="entry name" value="RhoGEF_domain"/>
</dbReference>
<evidence type="ECO:0000259" key="1">
    <source>
        <dbReference type="PROSITE" id="PS50010"/>
    </source>
</evidence>
<evidence type="ECO:0000313" key="3">
    <source>
        <dbReference type="Proteomes" id="UP000271098"/>
    </source>
</evidence>
<dbReference type="InterPro" id="IPR001331">
    <property type="entry name" value="GDS_CDC24_CS"/>
</dbReference>